<reference evidence="7" key="1">
    <citation type="submission" date="2021-01" db="EMBL/GenBank/DDBJ databases">
        <authorList>
            <consortium name="Genoscope - CEA"/>
            <person name="William W."/>
        </authorList>
    </citation>
    <scope>NUCLEOTIDE SEQUENCE</scope>
</reference>
<evidence type="ECO:0000313" key="7">
    <source>
        <dbReference type="EMBL" id="CAD8077298.1"/>
    </source>
</evidence>
<keyword evidence="2" id="KW-0808">Transferase</keyword>
<dbReference type="OMA" id="QINTRCS"/>
<keyword evidence="8" id="KW-1185">Reference proteome</keyword>
<evidence type="ECO:0000259" key="6">
    <source>
        <dbReference type="Pfam" id="PF02816"/>
    </source>
</evidence>
<keyword evidence="3" id="KW-0418">Kinase</keyword>
<dbReference type="GO" id="GO:0005856">
    <property type="term" value="C:cytoskeleton"/>
    <property type="evidence" value="ECO:0007669"/>
    <property type="project" value="TreeGrafter"/>
</dbReference>
<dbReference type="GO" id="GO:0004674">
    <property type="term" value="F:protein serine/threonine kinase activity"/>
    <property type="evidence" value="ECO:0007669"/>
    <property type="project" value="UniProtKB-KW"/>
</dbReference>
<feature type="coiled-coil region" evidence="4">
    <location>
        <begin position="174"/>
        <end position="502"/>
    </location>
</feature>
<dbReference type="Proteomes" id="UP000688137">
    <property type="component" value="Unassembled WGS sequence"/>
</dbReference>
<keyword evidence="1" id="KW-0723">Serine/threonine-protein kinase</keyword>
<feature type="compositionally biased region" description="Basic and acidic residues" evidence="5">
    <location>
        <begin position="560"/>
        <end position="575"/>
    </location>
</feature>
<evidence type="ECO:0000256" key="3">
    <source>
        <dbReference type="ARBA" id="ARBA00022777"/>
    </source>
</evidence>
<dbReference type="PANTHER" id="PTHR47357">
    <property type="entry name" value="COP1-INTERACTIVE PROTEIN 1"/>
    <property type="match status" value="1"/>
</dbReference>
<dbReference type="InterPro" id="IPR004166">
    <property type="entry name" value="a-kinase_dom"/>
</dbReference>
<dbReference type="AlphaFoldDB" id="A0A8S1M9R3"/>
<feature type="domain" description="Alpha-type protein kinase" evidence="6">
    <location>
        <begin position="969"/>
        <end position="1123"/>
    </location>
</feature>
<accession>A0A8S1M9R3</accession>
<evidence type="ECO:0000313" key="8">
    <source>
        <dbReference type="Proteomes" id="UP000688137"/>
    </source>
</evidence>
<protein>
    <recommendedName>
        <fullName evidence="6">Alpha-type protein kinase domain-containing protein</fullName>
    </recommendedName>
</protein>
<sequence length="1149" mass="136438">MSNCKIICEMPNKEIIHIDCELQNVKNELLKKTNQIHYENMILIDISETQYKSSNSETQNNQMKDIIYFKVYDANKLYKEFKEIENIKNEQELQIIVFQNKNTKIELELNQIINKSNNQKQKIKQLKEENQKQQNNNHELHIQVVSITSEKNAINQVWQTCLNQMSQLMQQLYLNAAQTNNTFQINNLENLQIQIKDLQAQLQNSKQETEKYKSLLKGEKEKLEKINDNLFISENTIKQQIDKIQKYEKELKQLKDRISPQELNISTAIIHNTQNDDNTTLSSKEQEIIKLNNINKKLTQDIQYLVEENQQLIDSKLNLEAENQNNSLTIMNLTQNIDQLNKETEEIKKKILKKVTNTNNFQGKLNNNQENYEELLETQQKLQKLMEEMKEKEKSHKIEIQQLSETNKSQSADILRTKQAEIEKMKAEKDKEIQEIQEKHNILELQLNQILNKYYAQDETIRQLQDDIQTQMTKNDNLQKKNEDLNNEINKINQEKTKLDQQWQYYYNQLKNQMEQQIQDYYQAYCQLQQANNDQAMNIEILQQQMQDLEDQLLNQKKDTEKQKQLLKSEKDKANESQTQFENTISQLNDKIRKYEKNIKQLKDENTELEMNYRNTHMEVQGATSTLSNKETENKKLISQIKQLTQTIQQLEYDNQELQNHIQNLEAKIVDQAQQIFNLNLNIDQLNDQIDQLKEEITKKGLESDKYKNESKNLQQQKESIDREFSELKNQLQRYKEEIEIKENGGLVNQTEISRLKNQIAKFEKDINDQTKLNQENQEKIRQFKTQITTKDGEISNLEIKLNQLQNQLRQKDDQIRNDQDANQQFKQQMDVIIQEMKSELEQSKQKLEIKDHILKKLSKQMQDDKYYDKVIGLMDKLMQSPNKIYQIQKDLTAQFELKDYEIFEITFEFNKAKELLKNNQYFLFEKCLNKNPKGNVKLNRSIQPNADSTFFKGYLSIVREADQNELKGKYFLRKDLISQNHPFTNIDEAIEMSKNNFLCQLLMEQFNKILKSQKLKEGDYQIARQFVLKSKDKEEYYYCEMVEEGEFKKINGGTFKPKVSETDSYFNAFSKFVYAFSKDNYIITHLQICGKKVHDMIVSTTYKGLFSTLDQGQTEIGLFIEAINSEPANMIKQHWNKIVEEIAKEGFK</sequence>
<evidence type="ECO:0000256" key="1">
    <source>
        <dbReference type="ARBA" id="ARBA00022527"/>
    </source>
</evidence>
<gene>
    <name evidence="7" type="ORF">PPRIM_AZ9-3.1.T0580043</name>
</gene>
<dbReference type="GO" id="GO:0005524">
    <property type="term" value="F:ATP binding"/>
    <property type="evidence" value="ECO:0007669"/>
    <property type="project" value="InterPro"/>
</dbReference>
<dbReference type="Pfam" id="PF02816">
    <property type="entry name" value="Alpha_kinase"/>
    <property type="match status" value="1"/>
</dbReference>
<keyword evidence="4" id="KW-0175">Coiled coil</keyword>
<dbReference type="EMBL" id="CAJJDM010000059">
    <property type="protein sequence ID" value="CAD8077298.1"/>
    <property type="molecule type" value="Genomic_DNA"/>
</dbReference>
<name>A0A8S1M9R3_PARPR</name>
<evidence type="ECO:0000256" key="2">
    <source>
        <dbReference type="ARBA" id="ARBA00022679"/>
    </source>
</evidence>
<dbReference type="PANTHER" id="PTHR47357:SF1">
    <property type="entry name" value="SPINDLE POLE BODY COMPONENT 110"/>
    <property type="match status" value="1"/>
</dbReference>
<feature type="coiled-coil region" evidence="4">
    <location>
        <begin position="74"/>
        <end position="143"/>
    </location>
</feature>
<feature type="region of interest" description="Disordered" evidence="5">
    <location>
        <begin position="560"/>
        <end position="579"/>
    </location>
</feature>
<evidence type="ECO:0000256" key="5">
    <source>
        <dbReference type="SAM" id="MobiDB-lite"/>
    </source>
</evidence>
<evidence type="ECO:0000256" key="4">
    <source>
        <dbReference type="SAM" id="Coils"/>
    </source>
</evidence>
<proteinExistence type="predicted"/>
<organism evidence="7 8">
    <name type="scientific">Paramecium primaurelia</name>
    <dbReference type="NCBI Taxonomy" id="5886"/>
    <lineage>
        <taxon>Eukaryota</taxon>
        <taxon>Sar</taxon>
        <taxon>Alveolata</taxon>
        <taxon>Ciliophora</taxon>
        <taxon>Intramacronucleata</taxon>
        <taxon>Oligohymenophorea</taxon>
        <taxon>Peniculida</taxon>
        <taxon>Parameciidae</taxon>
        <taxon>Paramecium</taxon>
    </lineage>
</organism>
<comment type="caution">
    <text evidence="7">The sequence shown here is derived from an EMBL/GenBank/DDBJ whole genome shotgun (WGS) entry which is preliminary data.</text>
</comment>
<dbReference type="GO" id="GO:0005200">
    <property type="term" value="F:structural constituent of cytoskeleton"/>
    <property type="evidence" value="ECO:0007669"/>
    <property type="project" value="TreeGrafter"/>
</dbReference>